<keyword evidence="1" id="KW-1133">Transmembrane helix</keyword>
<dbReference type="PATRIC" id="fig|1008153.3.peg.2551"/>
<comment type="caution">
    <text evidence="2">The sequence shown here is derived from an EMBL/GenBank/DDBJ whole genome shotgun (WGS) entry which is preliminary data.</text>
</comment>
<sequence length="113" mass="11605">MPTKPELRLGSHLAPGLAAVALFCVLAFVFVTSSFSAPQGFPDGANITASIGYAMFNIGAGDVPAEGFIVAFFAIAIVLDAALDGAVMLAKRDEREGDGTLVPERGGFEGGEE</sequence>
<dbReference type="Proteomes" id="UP000075321">
    <property type="component" value="Unassembled WGS sequence"/>
</dbReference>
<keyword evidence="1" id="KW-0812">Transmembrane</keyword>
<name>A0A151ADV4_9EURY</name>
<organism evidence="2 3">
    <name type="scientific">Halalkalicoccus paucihalophilus</name>
    <dbReference type="NCBI Taxonomy" id="1008153"/>
    <lineage>
        <taxon>Archaea</taxon>
        <taxon>Methanobacteriati</taxon>
        <taxon>Methanobacteriota</taxon>
        <taxon>Stenosarchaea group</taxon>
        <taxon>Halobacteria</taxon>
        <taxon>Halobacteriales</taxon>
        <taxon>Halococcaceae</taxon>
        <taxon>Halalkalicoccus</taxon>
    </lineage>
</organism>
<proteinExistence type="predicted"/>
<gene>
    <name evidence="2" type="ORF">HAPAU_25030</name>
</gene>
<keyword evidence="1" id="KW-0472">Membrane</keyword>
<protein>
    <recommendedName>
        <fullName evidence="4">Proton-conducting membrane transporter</fullName>
    </recommendedName>
</protein>
<dbReference type="EMBL" id="LTAZ01000005">
    <property type="protein sequence ID" value="KYH25825.1"/>
    <property type="molecule type" value="Genomic_DNA"/>
</dbReference>
<evidence type="ECO:0000313" key="2">
    <source>
        <dbReference type="EMBL" id="KYH25825.1"/>
    </source>
</evidence>
<dbReference type="RefSeq" id="WP_066382920.1">
    <property type="nucleotide sequence ID" value="NZ_LTAZ01000005.1"/>
</dbReference>
<feature type="transmembrane region" description="Helical" evidence="1">
    <location>
        <begin position="68"/>
        <end position="90"/>
    </location>
</feature>
<keyword evidence="3" id="KW-1185">Reference proteome</keyword>
<reference evidence="2 3" key="1">
    <citation type="submission" date="2016-02" db="EMBL/GenBank/DDBJ databases">
        <title>Genome sequence of Halalkalicoccus paucihalophilus DSM 24557.</title>
        <authorList>
            <person name="Poehlein A."/>
            <person name="Daniel R."/>
        </authorList>
    </citation>
    <scope>NUCLEOTIDE SEQUENCE [LARGE SCALE GENOMIC DNA]</scope>
    <source>
        <strain evidence="2 3">DSM 24557</strain>
    </source>
</reference>
<dbReference type="OrthoDB" id="214784at2157"/>
<accession>A0A151ADV4</accession>
<evidence type="ECO:0000256" key="1">
    <source>
        <dbReference type="SAM" id="Phobius"/>
    </source>
</evidence>
<feature type="transmembrane region" description="Helical" evidence="1">
    <location>
        <begin position="12"/>
        <end position="31"/>
    </location>
</feature>
<evidence type="ECO:0008006" key="4">
    <source>
        <dbReference type="Google" id="ProtNLM"/>
    </source>
</evidence>
<dbReference type="AlphaFoldDB" id="A0A151ADV4"/>
<evidence type="ECO:0000313" key="3">
    <source>
        <dbReference type="Proteomes" id="UP000075321"/>
    </source>
</evidence>